<feature type="region of interest" description="Disordered" evidence="1">
    <location>
        <begin position="114"/>
        <end position="159"/>
    </location>
</feature>
<feature type="chain" id="PRO_5046505923" evidence="2">
    <location>
        <begin position="21"/>
        <end position="159"/>
    </location>
</feature>
<evidence type="ECO:0000313" key="4">
    <source>
        <dbReference type="Proteomes" id="UP001549920"/>
    </source>
</evidence>
<keyword evidence="4" id="KW-1185">Reference proteome</keyword>
<organism evidence="3 4">
    <name type="scientific">Loxostege sticticalis</name>
    <name type="common">Beet webworm moth</name>
    <dbReference type="NCBI Taxonomy" id="481309"/>
    <lineage>
        <taxon>Eukaryota</taxon>
        <taxon>Metazoa</taxon>
        <taxon>Ecdysozoa</taxon>
        <taxon>Arthropoda</taxon>
        <taxon>Hexapoda</taxon>
        <taxon>Insecta</taxon>
        <taxon>Pterygota</taxon>
        <taxon>Neoptera</taxon>
        <taxon>Endopterygota</taxon>
        <taxon>Lepidoptera</taxon>
        <taxon>Glossata</taxon>
        <taxon>Ditrysia</taxon>
        <taxon>Pyraloidea</taxon>
        <taxon>Crambidae</taxon>
        <taxon>Pyraustinae</taxon>
        <taxon>Loxostege</taxon>
    </lineage>
</organism>
<comment type="caution">
    <text evidence="3">The sequence shown here is derived from an EMBL/GenBank/DDBJ whole genome shotgun (WGS) entry which is preliminary data.</text>
</comment>
<protein>
    <submittedName>
        <fullName evidence="3">Uncharacterized protein</fullName>
    </submittedName>
</protein>
<keyword evidence="2" id="KW-0732">Signal</keyword>
<proteinExistence type="predicted"/>
<name>A0ABR3H682_LOXSC</name>
<reference evidence="3 4" key="1">
    <citation type="submission" date="2024-06" db="EMBL/GenBank/DDBJ databases">
        <title>A chromosome-level genome assembly of beet webworm, Loxostege sticticalis.</title>
        <authorList>
            <person name="Zhang Y."/>
        </authorList>
    </citation>
    <scope>NUCLEOTIDE SEQUENCE [LARGE SCALE GENOMIC DNA]</scope>
    <source>
        <strain evidence="3">AQ026</strain>
        <tissue evidence="3">Whole body</tissue>
    </source>
</reference>
<gene>
    <name evidence="3" type="ORF">ABMA27_009723</name>
</gene>
<dbReference type="Proteomes" id="UP001549920">
    <property type="component" value="Unassembled WGS sequence"/>
</dbReference>
<evidence type="ECO:0000256" key="1">
    <source>
        <dbReference type="SAM" id="MobiDB-lite"/>
    </source>
</evidence>
<accession>A0ABR3H682</accession>
<evidence type="ECO:0000256" key="2">
    <source>
        <dbReference type="SAM" id="SignalP"/>
    </source>
</evidence>
<dbReference type="EMBL" id="JBEUOH010000025">
    <property type="protein sequence ID" value="KAL0860315.1"/>
    <property type="molecule type" value="Genomic_DNA"/>
</dbReference>
<feature type="signal peptide" evidence="2">
    <location>
        <begin position="1"/>
        <end position="20"/>
    </location>
</feature>
<feature type="compositionally biased region" description="Basic and acidic residues" evidence="1">
    <location>
        <begin position="114"/>
        <end position="152"/>
    </location>
</feature>
<evidence type="ECO:0000313" key="3">
    <source>
        <dbReference type="EMBL" id="KAL0860315.1"/>
    </source>
</evidence>
<sequence>MWWRFLTFCLLRCCDDGIENDQVVFESFSNNYLKERLIAVDIVFDNGTFVPEDVDIREVIEDLREKLNVHDPDHRKKIDQFEENFKGLEDFGEEMADAKANTLEDDTINVVETHEIANKSDKIETNASDKDSKSRDSETKDDVIELKTEKSNNDTIIVT</sequence>